<protein>
    <recommendedName>
        <fullName evidence="10">Poly A polymerase head domain-containing protein</fullName>
    </recommendedName>
</protein>
<dbReference type="SUPFAM" id="SSF81301">
    <property type="entry name" value="Nucleotidyltransferase"/>
    <property type="match status" value="1"/>
</dbReference>
<comment type="caution">
    <text evidence="8">The sequence shown here is derived from an EMBL/GenBank/DDBJ whole genome shotgun (WGS) entry which is preliminary data.</text>
</comment>
<evidence type="ECO:0000256" key="2">
    <source>
        <dbReference type="ARBA" id="ARBA00022679"/>
    </source>
</evidence>
<feature type="domain" description="Poly A polymerase head" evidence="6">
    <location>
        <begin position="6"/>
        <end position="114"/>
    </location>
</feature>
<proteinExistence type="inferred from homology"/>
<dbReference type="Pfam" id="PF12627">
    <property type="entry name" value="PolyA_pol_RNAbd"/>
    <property type="match status" value="1"/>
</dbReference>
<name>A0ABR3B0W1_PHYBL</name>
<comment type="similarity">
    <text evidence="1 5">Belongs to the tRNA nucleotidyltransferase/poly(A) polymerase family.</text>
</comment>
<evidence type="ECO:0000256" key="1">
    <source>
        <dbReference type="ARBA" id="ARBA00007265"/>
    </source>
</evidence>
<feature type="domain" description="tRNA nucleotidyltransferase/poly(A) polymerase RNA and SrmB- binding" evidence="7">
    <location>
        <begin position="161"/>
        <end position="200"/>
    </location>
</feature>
<keyword evidence="4 5" id="KW-0694">RNA-binding</keyword>
<keyword evidence="3" id="KW-0547">Nucleotide-binding</keyword>
<evidence type="ECO:0000313" key="9">
    <source>
        <dbReference type="Proteomes" id="UP001448207"/>
    </source>
</evidence>
<evidence type="ECO:0000256" key="5">
    <source>
        <dbReference type="RuleBase" id="RU003953"/>
    </source>
</evidence>
<dbReference type="PANTHER" id="PTHR13734:SF5">
    <property type="entry name" value="CCA TRNA NUCLEOTIDYLTRANSFERASE, MITOCHONDRIAL"/>
    <property type="match status" value="1"/>
</dbReference>
<evidence type="ECO:0000256" key="4">
    <source>
        <dbReference type="ARBA" id="ARBA00022884"/>
    </source>
</evidence>
<gene>
    <name evidence="8" type="ORF">J3Q64DRAFT_1640199</name>
</gene>
<accession>A0ABR3B0W1</accession>
<dbReference type="Pfam" id="PF01743">
    <property type="entry name" value="PolyA_pol"/>
    <property type="match status" value="1"/>
</dbReference>
<dbReference type="Proteomes" id="UP001448207">
    <property type="component" value="Unassembled WGS sequence"/>
</dbReference>
<keyword evidence="9" id="KW-1185">Reference proteome</keyword>
<dbReference type="SUPFAM" id="SSF81891">
    <property type="entry name" value="Poly A polymerase C-terminal region-like"/>
    <property type="match status" value="1"/>
</dbReference>
<evidence type="ECO:0000313" key="8">
    <source>
        <dbReference type="EMBL" id="KAL0085486.1"/>
    </source>
</evidence>
<reference evidence="8 9" key="1">
    <citation type="submission" date="2024-04" db="EMBL/GenBank/DDBJ databases">
        <title>Symmetric and asymmetric DNA N6-adenine methylation regulates different biological responses in Mucorales.</title>
        <authorList>
            <consortium name="Lawrence Berkeley National Laboratory"/>
            <person name="Lax C."/>
            <person name="Mondo S.J."/>
            <person name="Osorio-Concepcion M."/>
            <person name="Muszewska A."/>
            <person name="Corrochano-Luque M."/>
            <person name="Gutierrez G."/>
            <person name="Riley R."/>
            <person name="Lipzen A."/>
            <person name="Guo J."/>
            <person name="Hundley H."/>
            <person name="Amirebrahimi M."/>
            <person name="Ng V."/>
            <person name="Lorenzo-Gutierrez D."/>
            <person name="Binder U."/>
            <person name="Yang J."/>
            <person name="Song Y."/>
            <person name="Canovas D."/>
            <person name="Navarro E."/>
            <person name="Freitag M."/>
            <person name="Gabaldon T."/>
            <person name="Grigoriev I.V."/>
            <person name="Corrochano L.M."/>
            <person name="Nicolas F.E."/>
            <person name="Garre V."/>
        </authorList>
    </citation>
    <scope>NUCLEOTIDE SEQUENCE [LARGE SCALE GENOMIC DNA]</scope>
    <source>
        <strain evidence="8 9">L51</strain>
    </source>
</reference>
<dbReference type="Gene3D" id="1.10.3090.10">
    <property type="entry name" value="cca-adding enzyme, domain 2"/>
    <property type="match status" value="1"/>
</dbReference>
<evidence type="ECO:0000256" key="3">
    <source>
        <dbReference type="ARBA" id="ARBA00022741"/>
    </source>
</evidence>
<organism evidence="8 9">
    <name type="scientific">Phycomyces blakesleeanus</name>
    <dbReference type="NCBI Taxonomy" id="4837"/>
    <lineage>
        <taxon>Eukaryota</taxon>
        <taxon>Fungi</taxon>
        <taxon>Fungi incertae sedis</taxon>
        <taxon>Mucoromycota</taxon>
        <taxon>Mucoromycotina</taxon>
        <taxon>Mucoromycetes</taxon>
        <taxon>Mucorales</taxon>
        <taxon>Phycomycetaceae</taxon>
        <taxon>Phycomyces</taxon>
    </lineage>
</organism>
<dbReference type="EMBL" id="JBCLYO010000010">
    <property type="protein sequence ID" value="KAL0085486.1"/>
    <property type="molecule type" value="Genomic_DNA"/>
</dbReference>
<dbReference type="InterPro" id="IPR032828">
    <property type="entry name" value="PolyA_RNA-bd"/>
</dbReference>
<keyword evidence="2 5" id="KW-0808">Transferase</keyword>
<dbReference type="PANTHER" id="PTHR13734">
    <property type="entry name" value="TRNA-NUCLEOTIDYLTRANSFERASE"/>
    <property type="match status" value="1"/>
</dbReference>
<evidence type="ECO:0000259" key="6">
    <source>
        <dbReference type="Pfam" id="PF01743"/>
    </source>
</evidence>
<dbReference type="InterPro" id="IPR043519">
    <property type="entry name" value="NT_sf"/>
</dbReference>
<evidence type="ECO:0000259" key="7">
    <source>
        <dbReference type="Pfam" id="PF12627"/>
    </source>
</evidence>
<evidence type="ECO:0008006" key="10">
    <source>
        <dbReference type="Google" id="ProtNLM"/>
    </source>
</evidence>
<dbReference type="Gene3D" id="3.30.460.10">
    <property type="entry name" value="Beta Polymerase, domain 2"/>
    <property type="match status" value="1"/>
</dbReference>
<sequence length="442" mass="49970">MMGFEFAQYVNKYLEANNCPTRSIAKIDSNPAKSKHLETATTKLFDLEIDFCNLRTEIYTEDSRIPAKVTFGTPLEDAYRRDTTINSLFYNVNTSSVEDFTEKGLSDLTHGLIRTPLSPFETFRDDPLRVLRCIRFASRFDFDMVSELCEAAKHHDIREALLSKISRERIGSELEKMITGPSPLHSIQLIQNLGLYNVVFSSPPTIVSGSPEDPKIAVKAVGAVEWLSKGNTHKEQLLSKSSDELRTLYLGASVLPYIKVKGEYKRKIIPAVQIVLRDSLKTTNLDITTISNIFEIIPTLREASNKNIDGGIKRSELGVIIRNLGHLWTTAIKLALIKELLDTFEEVPWENPSSIQDNIGEELCSKYNALISRAYEYGIETCYTWKHRMDGKQVAKLLGIKPGPGMSNLLFNEMVWQLDYPNGTDQECEDAIRKYWATVSKA</sequence>
<dbReference type="InterPro" id="IPR002646">
    <property type="entry name" value="PolA_pol_head_dom"/>
</dbReference>